<evidence type="ECO:0000313" key="2">
    <source>
        <dbReference type="Proteomes" id="UP001280581"/>
    </source>
</evidence>
<proteinExistence type="predicted"/>
<name>A0AAN6M6B0_9PLEO</name>
<accession>A0AAN6M6B0</accession>
<dbReference type="Proteomes" id="UP001280581">
    <property type="component" value="Unassembled WGS sequence"/>
</dbReference>
<evidence type="ECO:0008006" key="3">
    <source>
        <dbReference type="Google" id="ProtNLM"/>
    </source>
</evidence>
<protein>
    <recommendedName>
        <fullName evidence="3">Fucose-specific lectin</fullName>
    </recommendedName>
</protein>
<dbReference type="EMBL" id="WVTA01000001">
    <property type="protein sequence ID" value="KAK3216583.1"/>
    <property type="molecule type" value="Genomic_DNA"/>
</dbReference>
<sequence length="323" mass="36331">MHPLYWRSAIASIPVEKKIHLFYRSHEQIVEASSEDCKTWTTVSTITDEEAQEQSALTAFYCEKDTTNGEKPSIHIIYIDSRMRLREFVRALDAPSWKELPFPVGTPAPFYTTKLISGACHDDKGEETRHWLCYSCPTDTRLIELGRSVQGEWKEHKGLLTVLDHVMPGSDITTSQEGSTTHLLYQTSGDRVISLGGDYYQWTHNIRSNVEAILMRLGLEMNTMVVPTDTIFNTPLASCIDSKGKYYVFFVKEVEGENYVHAIVDGEQTSVALWTEGSFVGAVLLNDKPVLFMDQVANEEAHLCAFTNDGSSWSLLGEVTKSS</sequence>
<reference evidence="1 2" key="1">
    <citation type="submission" date="2021-02" db="EMBL/GenBank/DDBJ databases">
        <title>Genome assembly of Pseudopithomyces chartarum.</title>
        <authorList>
            <person name="Jauregui R."/>
            <person name="Singh J."/>
            <person name="Voisey C."/>
        </authorList>
    </citation>
    <scope>NUCLEOTIDE SEQUENCE [LARGE SCALE GENOMIC DNA]</scope>
    <source>
        <strain evidence="1 2">AGR01</strain>
    </source>
</reference>
<organism evidence="1 2">
    <name type="scientific">Pseudopithomyces chartarum</name>
    <dbReference type="NCBI Taxonomy" id="1892770"/>
    <lineage>
        <taxon>Eukaryota</taxon>
        <taxon>Fungi</taxon>
        <taxon>Dikarya</taxon>
        <taxon>Ascomycota</taxon>
        <taxon>Pezizomycotina</taxon>
        <taxon>Dothideomycetes</taxon>
        <taxon>Pleosporomycetidae</taxon>
        <taxon>Pleosporales</taxon>
        <taxon>Massarineae</taxon>
        <taxon>Didymosphaeriaceae</taxon>
        <taxon>Pseudopithomyces</taxon>
    </lineage>
</organism>
<comment type="caution">
    <text evidence="1">The sequence shown here is derived from an EMBL/GenBank/DDBJ whole genome shotgun (WGS) entry which is preliminary data.</text>
</comment>
<evidence type="ECO:0000313" key="1">
    <source>
        <dbReference type="EMBL" id="KAK3216583.1"/>
    </source>
</evidence>
<gene>
    <name evidence="1" type="ORF">GRF29_1g327374</name>
</gene>
<keyword evidence="2" id="KW-1185">Reference proteome</keyword>
<dbReference type="AlphaFoldDB" id="A0AAN6M6B0"/>
<dbReference type="Gene3D" id="2.120.10.70">
    <property type="entry name" value="Fucose-specific lectin"/>
    <property type="match status" value="1"/>
</dbReference>